<feature type="domain" description="B30.2/SPRY" evidence="4">
    <location>
        <begin position="39"/>
        <end position="229"/>
    </location>
</feature>
<dbReference type="InterPro" id="IPR006574">
    <property type="entry name" value="PRY"/>
</dbReference>
<reference evidence="5 6" key="1">
    <citation type="journal article" date="2022" name="Gigascience">
        <title>A chromosome-level genome assembly and annotation of the desert horned lizard, Phrynosoma platyrhinos, provides insight into chromosomal rearrangements among reptiles.</title>
        <authorList>
            <person name="Koochekian N."/>
            <person name="Ascanio A."/>
            <person name="Farleigh K."/>
            <person name="Card D.C."/>
            <person name="Schield D.R."/>
            <person name="Castoe T.A."/>
            <person name="Jezkova T."/>
        </authorList>
    </citation>
    <scope>NUCLEOTIDE SEQUENCE [LARGE SCALE GENOMIC DNA]</scope>
    <source>
        <strain evidence="5">NK-2021</strain>
    </source>
</reference>
<organism evidence="5 6">
    <name type="scientific">Phrynosoma platyrhinos</name>
    <name type="common">Desert horned lizard</name>
    <dbReference type="NCBI Taxonomy" id="52577"/>
    <lineage>
        <taxon>Eukaryota</taxon>
        <taxon>Metazoa</taxon>
        <taxon>Chordata</taxon>
        <taxon>Craniata</taxon>
        <taxon>Vertebrata</taxon>
        <taxon>Euteleostomi</taxon>
        <taxon>Lepidosauria</taxon>
        <taxon>Squamata</taxon>
        <taxon>Bifurcata</taxon>
        <taxon>Unidentata</taxon>
        <taxon>Episquamata</taxon>
        <taxon>Toxicofera</taxon>
        <taxon>Iguania</taxon>
        <taxon>Phrynosomatidae</taxon>
        <taxon>Phrynosomatinae</taxon>
        <taxon>Phrynosoma</taxon>
    </lineage>
</organism>
<comment type="caution">
    <text evidence="5">The sequence shown here is derived from an EMBL/GenBank/DDBJ whole genome shotgun (WGS) entry which is preliminary data.</text>
</comment>
<accession>A0ABQ7TL89</accession>
<keyword evidence="6" id="KW-1185">Reference proteome</keyword>
<dbReference type="SUPFAM" id="SSF49899">
    <property type="entry name" value="Concanavalin A-like lectins/glucanases"/>
    <property type="match status" value="1"/>
</dbReference>
<dbReference type="PROSITE" id="PS50188">
    <property type="entry name" value="B302_SPRY"/>
    <property type="match status" value="1"/>
</dbReference>
<dbReference type="InterPro" id="IPR043136">
    <property type="entry name" value="B30.2/SPRY_sf"/>
</dbReference>
<dbReference type="Gene3D" id="2.60.120.920">
    <property type="match status" value="1"/>
</dbReference>
<evidence type="ECO:0000256" key="3">
    <source>
        <dbReference type="ARBA" id="ARBA00034460"/>
    </source>
</evidence>
<evidence type="ECO:0000313" key="6">
    <source>
        <dbReference type="Proteomes" id="UP000826234"/>
    </source>
</evidence>
<dbReference type="PANTHER" id="PTHR24103">
    <property type="entry name" value="E3 UBIQUITIN-PROTEIN LIGASE TRIM"/>
    <property type="match status" value="1"/>
</dbReference>
<dbReference type="SMART" id="SM00449">
    <property type="entry name" value="SPRY"/>
    <property type="match status" value="1"/>
</dbReference>
<keyword evidence="2" id="KW-0800">Toxin</keyword>
<dbReference type="Proteomes" id="UP000826234">
    <property type="component" value="Unassembled WGS sequence"/>
</dbReference>
<protein>
    <recommendedName>
        <fullName evidence="4">B30.2/SPRY domain-containing protein</fullName>
    </recommendedName>
</protein>
<gene>
    <name evidence="5" type="ORF">JD844_013431</name>
</gene>
<dbReference type="Pfam" id="PF00622">
    <property type="entry name" value="SPRY"/>
    <property type="match status" value="1"/>
</dbReference>
<keyword evidence="2" id="KW-0528">Neurotoxin</keyword>
<dbReference type="InterPro" id="IPR050143">
    <property type="entry name" value="TRIM/RBCC"/>
</dbReference>
<evidence type="ECO:0000256" key="1">
    <source>
        <dbReference type="ARBA" id="ARBA00009651"/>
    </source>
</evidence>
<dbReference type="InterPro" id="IPR013320">
    <property type="entry name" value="ConA-like_dom_sf"/>
</dbReference>
<dbReference type="SMART" id="SM00589">
    <property type="entry name" value="PRY"/>
    <property type="match status" value="1"/>
</dbReference>
<evidence type="ECO:0000256" key="2">
    <source>
        <dbReference type="ARBA" id="ARBA00022699"/>
    </source>
</evidence>
<sequence>MKATLPTDRDLPLPYPKTLLCATDKEFKNMEDEEGYMTIDPRRKDLCATTASKESKAKLTLDPSTAFPQLYISEDQKTVKWKGMKQSVTASPTRYDVLASVLSHEGFTSGKICWEVEVVEGGTWWGVGMVRESANRNGPIFLAPEGGYWGVQRIDEQYQAITHPRTNLSLCHPPKRIRVSLDYSLGQVAFFDGDTHAELFTFPKEKFSGERILPWFLIHGWNGELMLHP</sequence>
<proteinExistence type="inferred from homology"/>
<evidence type="ECO:0000259" key="4">
    <source>
        <dbReference type="PROSITE" id="PS50188"/>
    </source>
</evidence>
<evidence type="ECO:0000313" key="5">
    <source>
        <dbReference type="EMBL" id="KAH0630418.1"/>
    </source>
</evidence>
<dbReference type="EMBL" id="JAIPUX010000439">
    <property type="protein sequence ID" value="KAH0630418.1"/>
    <property type="molecule type" value="Genomic_DNA"/>
</dbReference>
<dbReference type="InterPro" id="IPR003879">
    <property type="entry name" value="Butyrophylin_SPRY"/>
</dbReference>
<dbReference type="InterPro" id="IPR003877">
    <property type="entry name" value="SPRY_dom"/>
</dbReference>
<dbReference type="Pfam" id="PF13765">
    <property type="entry name" value="PRY"/>
    <property type="match status" value="1"/>
</dbReference>
<dbReference type="PRINTS" id="PR01407">
    <property type="entry name" value="BUTYPHLNCDUF"/>
</dbReference>
<comment type="similarity">
    <text evidence="1">Belongs to the ohanin/vespryn family.</text>
</comment>
<dbReference type="InterPro" id="IPR001870">
    <property type="entry name" value="B30.2/SPRY"/>
</dbReference>
<comment type="function">
    <text evidence="3">Neurotoxin that produces dose-dependent hypolocomotion and hyperalgesia in mice. May directly act on the central nervous system, as it is 6500-fold more potent when administered intracerebroventricularly than intraperitoneal.</text>
</comment>
<name>A0ABQ7TL89_PHRPL</name>